<dbReference type="SUPFAM" id="SSF54631">
    <property type="entry name" value="CBS-domain pair"/>
    <property type="match status" value="1"/>
</dbReference>
<evidence type="ECO:0000313" key="4">
    <source>
        <dbReference type="EMBL" id="EDY22334.1"/>
    </source>
</evidence>
<dbReference type="PANTHER" id="PTHR43080">
    <property type="entry name" value="CBS DOMAIN-CONTAINING PROTEIN CBSX3, MITOCHONDRIAL"/>
    <property type="match status" value="1"/>
</dbReference>
<accession>B4CUU6</accession>
<dbReference type="AlphaFoldDB" id="B4CUU6"/>
<dbReference type="InterPro" id="IPR051257">
    <property type="entry name" value="Diverse_CBS-Domain"/>
</dbReference>
<dbReference type="InParanoid" id="B4CUU6"/>
<sequence length="140" mass="15413">MAASKKKKAAVRTATAGEVVVEKHPVLHPQESLQEAGEKMRELEAESLPVSEGRRLVGMVDQPHPDRVAAGYGHDPKAARVIEYMISNVFYCFEDEDCAVALRKMEEGQLDRLPVVDREMRIVGVVTRADLVGEGKGSNQ</sequence>
<dbReference type="PANTHER" id="PTHR43080:SF2">
    <property type="entry name" value="CBS DOMAIN-CONTAINING PROTEIN"/>
    <property type="match status" value="1"/>
</dbReference>
<dbReference type="Gene3D" id="3.10.580.10">
    <property type="entry name" value="CBS-domain"/>
    <property type="match status" value="1"/>
</dbReference>
<evidence type="ECO:0000259" key="3">
    <source>
        <dbReference type="PROSITE" id="PS51371"/>
    </source>
</evidence>
<feature type="domain" description="CBS" evidence="3">
    <location>
        <begin position="85"/>
        <end position="140"/>
    </location>
</feature>
<name>B4CUU6_9BACT</name>
<dbReference type="SMART" id="SM00116">
    <property type="entry name" value="CBS"/>
    <property type="match status" value="2"/>
</dbReference>
<reference evidence="4 5" key="1">
    <citation type="journal article" date="2011" name="J. Bacteriol.">
        <title>Genome sequence of Chthoniobacter flavus Ellin428, an aerobic heterotrophic soil bacterium.</title>
        <authorList>
            <person name="Kant R."/>
            <person name="van Passel M.W."/>
            <person name="Palva A."/>
            <person name="Lucas S."/>
            <person name="Lapidus A."/>
            <person name="Glavina Del Rio T."/>
            <person name="Dalin E."/>
            <person name="Tice H."/>
            <person name="Bruce D."/>
            <person name="Goodwin L."/>
            <person name="Pitluck S."/>
            <person name="Larimer F.W."/>
            <person name="Land M.L."/>
            <person name="Hauser L."/>
            <person name="Sangwan P."/>
            <person name="de Vos W.M."/>
            <person name="Janssen P.H."/>
            <person name="Smidt H."/>
        </authorList>
    </citation>
    <scope>NUCLEOTIDE SEQUENCE [LARGE SCALE GENOMIC DNA]</scope>
    <source>
        <strain evidence="4 5">Ellin428</strain>
    </source>
</reference>
<keyword evidence="5" id="KW-1185">Reference proteome</keyword>
<dbReference type="eggNOG" id="COG0517">
    <property type="taxonomic scope" value="Bacteria"/>
</dbReference>
<evidence type="ECO:0000256" key="2">
    <source>
        <dbReference type="PROSITE-ProRule" id="PRU00703"/>
    </source>
</evidence>
<dbReference type="InterPro" id="IPR000644">
    <property type="entry name" value="CBS_dom"/>
</dbReference>
<dbReference type="Proteomes" id="UP000005824">
    <property type="component" value="Unassembled WGS sequence"/>
</dbReference>
<gene>
    <name evidence="4" type="ORF">CfE428DRAFT_0459</name>
</gene>
<evidence type="ECO:0000256" key="1">
    <source>
        <dbReference type="ARBA" id="ARBA00023122"/>
    </source>
</evidence>
<dbReference type="Pfam" id="PF00571">
    <property type="entry name" value="CBS"/>
    <property type="match status" value="2"/>
</dbReference>
<dbReference type="EMBL" id="ABVL01000001">
    <property type="protein sequence ID" value="EDY22334.1"/>
    <property type="molecule type" value="Genomic_DNA"/>
</dbReference>
<comment type="caution">
    <text evidence="4">The sequence shown here is derived from an EMBL/GenBank/DDBJ whole genome shotgun (WGS) entry which is preliminary data.</text>
</comment>
<proteinExistence type="predicted"/>
<dbReference type="STRING" id="497964.CfE428DRAFT_0459"/>
<evidence type="ECO:0000313" key="5">
    <source>
        <dbReference type="Proteomes" id="UP000005824"/>
    </source>
</evidence>
<organism evidence="4 5">
    <name type="scientific">Chthoniobacter flavus Ellin428</name>
    <dbReference type="NCBI Taxonomy" id="497964"/>
    <lineage>
        <taxon>Bacteria</taxon>
        <taxon>Pseudomonadati</taxon>
        <taxon>Verrucomicrobiota</taxon>
        <taxon>Spartobacteria</taxon>
        <taxon>Chthoniobacterales</taxon>
        <taxon>Chthoniobacteraceae</taxon>
        <taxon>Chthoniobacter</taxon>
    </lineage>
</organism>
<dbReference type="PROSITE" id="PS51371">
    <property type="entry name" value="CBS"/>
    <property type="match status" value="1"/>
</dbReference>
<dbReference type="RefSeq" id="WP_006977786.1">
    <property type="nucleotide sequence ID" value="NZ_ABVL01000001.1"/>
</dbReference>
<keyword evidence="1 2" id="KW-0129">CBS domain</keyword>
<dbReference type="InterPro" id="IPR046342">
    <property type="entry name" value="CBS_dom_sf"/>
</dbReference>
<protein>
    <submittedName>
        <fullName evidence="4">Putative signal transduction protein with CBS domains</fullName>
    </submittedName>
</protein>